<evidence type="ECO:0000313" key="9">
    <source>
        <dbReference type="EMBL" id="CAJ2507057.1"/>
    </source>
</evidence>
<feature type="transmembrane region" description="Helical" evidence="8">
    <location>
        <begin position="172"/>
        <end position="196"/>
    </location>
</feature>
<evidence type="ECO:0000256" key="1">
    <source>
        <dbReference type="ARBA" id="ARBA00004477"/>
    </source>
</evidence>
<organism evidence="9 10">
    <name type="scientific">Anthostomella pinea</name>
    <dbReference type="NCBI Taxonomy" id="933095"/>
    <lineage>
        <taxon>Eukaryota</taxon>
        <taxon>Fungi</taxon>
        <taxon>Dikarya</taxon>
        <taxon>Ascomycota</taxon>
        <taxon>Pezizomycotina</taxon>
        <taxon>Sordariomycetes</taxon>
        <taxon>Xylariomycetidae</taxon>
        <taxon>Xylariales</taxon>
        <taxon>Xylariaceae</taxon>
        <taxon>Anthostomella</taxon>
    </lineage>
</organism>
<gene>
    <name evidence="9" type="ORF">KHLLAP_LOCUS7525</name>
</gene>
<dbReference type="PANTHER" id="PTHR15301">
    <property type="entry name" value="INSULIN-INDUCED GENE 1"/>
    <property type="match status" value="1"/>
</dbReference>
<proteinExistence type="inferred from homology"/>
<feature type="compositionally biased region" description="Low complexity" evidence="7">
    <location>
        <begin position="39"/>
        <end position="53"/>
    </location>
</feature>
<feature type="transmembrane region" description="Helical" evidence="8">
    <location>
        <begin position="279"/>
        <end position="296"/>
    </location>
</feature>
<comment type="caution">
    <text evidence="9">The sequence shown here is derived from an EMBL/GenBank/DDBJ whole genome shotgun (WGS) entry which is preliminary data.</text>
</comment>
<dbReference type="EMBL" id="CAUWAG010000010">
    <property type="protein sequence ID" value="CAJ2507057.1"/>
    <property type="molecule type" value="Genomic_DNA"/>
</dbReference>
<dbReference type="Pfam" id="PF07281">
    <property type="entry name" value="INSIG"/>
    <property type="match status" value="1"/>
</dbReference>
<keyword evidence="6 8" id="KW-0472">Membrane</keyword>
<keyword evidence="10" id="KW-1185">Reference proteome</keyword>
<evidence type="ECO:0000256" key="6">
    <source>
        <dbReference type="ARBA" id="ARBA00023136"/>
    </source>
</evidence>
<dbReference type="InterPro" id="IPR025929">
    <property type="entry name" value="INSIG_fam"/>
</dbReference>
<feature type="compositionally biased region" description="Low complexity" evidence="7">
    <location>
        <begin position="62"/>
        <end position="72"/>
    </location>
</feature>
<dbReference type="GO" id="GO:0016126">
    <property type="term" value="P:sterol biosynthetic process"/>
    <property type="evidence" value="ECO:0007669"/>
    <property type="project" value="TreeGrafter"/>
</dbReference>
<comment type="similarity">
    <text evidence="2">Belongs to the INSIG family.</text>
</comment>
<evidence type="ECO:0000256" key="8">
    <source>
        <dbReference type="SAM" id="Phobius"/>
    </source>
</evidence>
<evidence type="ECO:0000256" key="4">
    <source>
        <dbReference type="ARBA" id="ARBA00022824"/>
    </source>
</evidence>
<feature type="region of interest" description="Disordered" evidence="7">
    <location>
        <begin position="1"/>
        <end position="78"/>
    </location>
</feature>
<evidence type="ECO:0000313" key="10">
    <source>
        <dbReference type="Proteomes" id="UP001295740"/>
    </source>
</evidence>
<evidence type="ECO:0000256" key="7">
    <source>
        <dbReference type="SAM" id="MobiDB-lite"/>
    </source>
</evidence>
<accession>A0AAI8VM04</accession>
<keyword evidence="4" id="KW-0256">Endoplasmic reticulum</keyword>
<evidence type="ECO:0000256" key="3">
    <source>
        <dbReference type="ARBA" id="ARBA00022692"/>
    </source>
</evidence>
<dbReference type="GO" id="GO:0005789">
    <property type="term" value="C:endoplasmic reticulum membrane"/>
    <property type="evidence" value="ECO:0007669"/>
    <property type="project" value="UniProtKB-SubCell"/>
</dbReference>
<protein>
    <submittedName>
        <fullName evidence="9">Uu.00g082430.m01.CDS01</fullName>
    </submittedName>
</protein>
<name>A0AAI8VM04_9PEZI</name>
<feature type="transmembrane region" description="Helical" evidence="8">
    <location>
        <begin position="410"/>
        <end position="431"/>
    </location>
</feature>
<dbReference type="AlphaFoldDB" id="A0AAI8VM04"/>
<dbReference type="PANTHER" id="PTHR15301:SF3">
    <property type="entry name" value="PROTEIN NSG1-RELATED"/>
    <property type="match status" value="1"/>
</dbReference>
<feature type="transmembrane region" description="Helical" evidence="8">
    <location>
        <begin position="303"/>
        <end position="322"/>
    </location>
</feature>
<keyword evidence="3 8" id="KW-0812">Transmembrane</keyword>
<comment type="subcellular location">
    <subcellularLocation>
        <location evidence="1">Endoplasmic reticulum membrane</location>
        <topology evidence="1">Multi-pass membrane protein</topology>
    </subcellularLocation>
</comment>
<reference evidence="9" key="1">
    <citation type="submission" date="2023-10" db="EMBL/GenBank/DDBJ databases">
        <authorList>
            <person name="Hackl T."/>
        </authorList>
    </citation>
    <scope>NUCLEOTIDE SEQUENCE</scope>
</reference>
<evidence type="ECO:0000256" key="2">
    <source>
        <dbReference type="ARBA" id="ARBA00007475"/>
    </source>
</evidence>
<keyword evidence="5 8" id="KW-1133">Transmembrane helix</keyword>
<sequence>MTDYSDGPPVLRPVPRRPFGLSLREPSPPDEDSFPPTPDTDSPLNLDSLNSRLLDPRRRNNNHNNNAVPSPSESDTLSRAQSVLNLTSSTLMGIYAPTTYGRDRFYAPGDELTTPWGTGAETPATREFDIDRVLGYELQKERTATSAHRTSRRRSSLHPVIHTVPPSKAASILYLGLRGVLLSGLGMLCGLLVAQVQDRQRSVGAFRMESIVGPSGCDWRYMAFWAASGLVLGSLLPWFDGVWEGAFGGEEVVDIASEAGDADKEPGTGAGVGVGGTDWALAVRGIGMFVGIAFAIRKLPWDSTLQVSLTLALVNPVLWFLIDRSVPGFVVSSAVGLTGSAVLMGLQPDMVPIPTINGHSSSSPSAFGGLYNPNNGHHHNSHNNSSYAQQQEGTPILGGLATQETLATGIWMLNVLFCCCVCFGNIGRWLALNRSASTKGRWAERR</sequence>
<evidence type="ECO:0000256" key="5">
    <source>
        <dbReference type="ARBA" id="ARBA00022989"/>
    </source>
</evidence>
<feature type="transmembrane region" description="Helical" evidence="8">
    <location>
        <begin position="217"/>
        <end position="239"/>
    </location>
</feature>
<dbReference type="Proteomes" id="UP001295740">
    <property type="component" value="Unassembled WGS sequence"/>
</dbReference>